<dbReference type="Pfam" id="PF02470">
    <property type="entry name" value="MlaD"/>
    <property type="match status" value="1"/>
</dbReference>
<dbReference type="Proteomes" id="UP000095601">
    <property type="component" value="Unassembled WGS sequence"/>
</dbReference>
<evidence type="ECO:0000313" key="4">
    <source>
        <dbReference type="Proteomes" id="UP000095601"/>
    </source>
</evidence>
<dbReference type="RefSeq" id="WP_069800331.1">
    <property type="nucleotide sequence ID" value="NZ_CP034157.1"/>
</dbReference>
<feature type="transmembrane region" description="Helical" evidence="1">
    <location>
        <begin position="7"/>
        <end position="27"/>
    </location>
</feature>
<dbReference type="OrthoDB" id="9769132at2"/>
<organism evidence="3 4">
    <name type="scientific">Cloacibacterium normanense</name>
    <dbReference type="NCBI Taxonomy" id="237258"/>
    <lineage>
        <taxon>Bacteria</taxon>
        <taxon>Pseudomonadati</taxon>
        <taxon>Bacteroidota</taxon>
        <taxon>Flavobacteriia</taxon>
        <taxon>Flavobacteriales</taxon>
        <taxon>Weeksellaceae</taxon>
    </lineage>
</organism>
<dbReference type="PATRIC" id="fig|237258.4.peg.831"/>
<evidence type="ECO:0000259" key="2">
    <source>
        <dbReference type="Pfam" id="PF02470"/>
    </source>
</evidence>
<name>A0A1E5UBJ4_9FLAO</name>
<dbReference type="STRING" id="237258.SAMN04489756_10578"/>
<keyword evidence="1" id="KW-0472">Membrane</keyword>
<reference evidence="3 4" key="1">
    <citation type="submission" date="2016-09" db="EMBL/GenBank/DDBJ databases">
        <authorList>
            <person name="Capua I."/>
            <person name="De Benedictis P."/>
            <person name="Joannis T."/>
            <person name="Lombin L.H."/>
            <person name="Cattoli G."/>
        </authorList>
    </citation>
    <scope>NUCLEOTIDE SEQUENCE [LARGE SCALE GENOMIC DNA]</scope>
    <source>
        <strain evidence="3 4">NRS-1</strain>
    </source>
</reference>
<gene>
    <name evidence="3" type="ORF">BHF72_0650</name>
</gene>
<dbReference type="InterPro" id="IPR003399">
    <property type="entry name" value="Mce/MlaD"/>
</dbReference>
<comment type="caution">
    <text evidence="3">The sequence shown here is derived from an EMBL/GenBank/DDBJ whole genome shotgun (WGS) entry which is preliminary data.</text>
</comment>
<accession>A0A1E5UBJ4</accession>
<feature type="domain" description="Mce/MlaD" evidence="2">
    <location>
        <begin position="38"/>
        <end position="109"/>
    </location>
</feature>
<evidence type="ECO:0000313" key="3">
    <source>
        <dbReference type="EMBL" id="OEL10286.1"/>
    </source>
</evidence>
<dbReference type="AlphaFoldDB" id="A0A1E5UBJ4"/>
<protein>
    <submittedName>
        <fullName evidence="3">Mce related family protein</fullName>
    </submittedName>
</protein>
<sequence>MKYTKEIKAGLIALLAIVGFVILFQFMKGKSFFTSDNIYYAKFDNVDGLEQSNPVSINGLKVGQVDKILPQTAKDGTIYFVVKVLVDKGFNFSKNSTVEIFEPGIMSGKQARIHLVYDKAPFAKDGDTLRGTFQSSLMASLSSQVGPVKDQVQSVLTKLDSTMAATNKIVDEQNRREIKILLASLNQTVASFKNTSDQTNKLLASSQGRVENVLDNANKTMISANAAVEKYGRVAESIDTKQLNQTVERLSEVSNKLNQVISGINNGEGSLGKLAKDEELYNNLNKTSQNLNSLILDLKENPKRYINISVFGKK</sequence>
<dbReference type="EMBL" id="MKGI01000078">
    <property type="protein sequence ID" value="OEL10286.1"/>
    <property type="molecule type" value="Genomic_DNA"/>
</dbReference>
<dbReference type="InterPro" id="IPR052336">
    <property type="entry name" value="MlaD_Phospholipid_Transporter"/>
</dbReference>
<dbReference type="PANTHER" id="PTHR33371">
    <property type="entry name" value="INTERMEMBRANE PHOSPHOLIPID TRANSPORT SYSTEM BINDING PROTEIN MLAD-RELATED"/>
    <property type="match status" value="1"/>
</dbReference>
<keyword evidence="1" id="KW-1133">Transmembrane helix</keyword>
<evidence type="ECO:0000256" key="1">
    <source>
        <dbReference type="SAM" id="Phobius"/>
    </source>
</evidence>
<dbReference type="KEGG" id="cnr:EB819_10240"/>
<dbReference type="PANTHER" id="PTHR33371:SF4">
    <property type="entry name" value="INTERMEMBRANE PHOSPHOLIPID TRANSPORT SYSTEM BINDING PROTEIN MLAD"/>
    <property type="match status" value="1"/>
</dbReference>
<proteinExistence type="predicted"/>
<keyword evidence="1" id="KW-0812">Transmembrane</keyword>
<keyword evidence="4" id="KW-1185">Reference proteome</keyword>